<protein>
    <submittedName>
        <fullName evidence="1">Uncharacterized protein</fullName>
    </submittedName>
</protein>
<reference evidence="1 2" key="1">
    <citation type="submission" date="2023-11" db="EMBL/GenBank/DDBJ databases">
        <authorList>
            <person name="Cook R."/>
            <person name="Crisci M."/>
            <person name="Pye H."/>
            <person name="Adriaenssens E."/>
            <person name="Santini J."/>
        </authorList>
    </citation>
    <scope>NUCLEOTIDE SEQUENCE [LARGE SCALE GENOMIC DNA]</scope>
    <source>
        <strain evidence="1">Lak_Megaphage_RVC_AP3_GC26</strain>
    </source>
</reference>
<accession>A0ABZ0YZL9</accession>
<dbReference type="EMBL" id="OR769219">
    <property type="protein sequence ID" value="WQJ51259.1"/>
    <property type="molecule type" value="Genomic_DNA"/>
</dbReference>
<evidence type="ECO:0000313" key="2">
    <source>
        <dbReference type="Proteomes" id="UP001348805"/>
    </source>
</evidence>
<sequence>MKEKIEIMKAKSYTFINSFDHNKSLSNIPEEYYIDNTDLYIGNYEDGGRSSYYFSFSRNIYGFLIKKEVLDNECKSLYTVDPISKDSRRIVFVKLNKEISPTIRYSFDIIRYSSADKWTVCFVREADDNYKIREGYYLLSVCDVPHTNTRNRCFETEEDAIAEYNKRQEKNAARRKAKLNAIDNAPNNGDIYLATPKYIVKRIHIKTNYLSDVKEGDIVYGRITVLKDGKNKLNKSSCYANYIDLYVNDTFSKTLPMNVFGNLMSKNMELTIFV</sequence>
<keyword evidence="2" id="KW-1185">Reference proteome</keyword>
<name>A0ABZ0YZL9_9CAUD</name>
<organism evidence="1 2">
    <name type="scientific">phage Lak_Megaphage_RVC_AP3_GC26</name>
    <dbReference type="NCBI Taxonomy" id="3109225"/>
    <lineage>
        <taxon>Viruses</taxon>
        <taxon>Duplodnaviria</taxon>
        <taxon>Heunggongvirae</taxon>
        <taxon>Uroviricota</taxon>
        <taxon>Caudoviricetes</taxon>
        <taxon>Caudoviricetes code 15 clade</taxon>
    </lineage>
</organism>
<proteinExistence type="predicted"/>
<dbReference type="Proteomes" id="UP001348805">
    <property type="component" value="Segment"/>
</dbReference>
<evidence type="ECO:0000313" key="1">
    <source>
        <dbReference type="EMBL" id="WQJ51259.1"/>
    </source>
</evidence>